<dbReference type="PANTHER" id="PTHR32182">
    <property type="entry name" value="DNA REPLICATION AND REPAIR PROTEIN RECF"/>
    <property type="match status" value="1"/>
</dbReference>
<evidence type="ECO:0000313" key="11">
    <source>
        <dbReference type="EMBL" id="TDS58830.1"/>
    </source>
</evidence>
<organism evidence="11 12">
    <name type="scientific">Myroides indicus</name>
    <dbReference type="NCBI Taxonomy" id="1323422"/>
    <lineage>
        <taxon>Bacteria</taxon>
        <taxon>Pseudomonadati</taxon>
        <taxon>Bacteroidota</taxon>
        <taxon>Flavobacteriia</taxon>
        <taxon>Flavobacteriales</taxon>
        <taxon>Flavobacteriaceae</taxon>
        <taxon>Myroides</taxon>
    </lineage>
</organism>
<evidence type="ECO:0000256" key="8">
    <source>
        <dbReference type="ARBA" id="ARBA00023125"/>
    </source>
</evidence>
<proteinExistence type="inferred from homology"/>
<dbReference type="Proteomes" id="UP000295215">
    <property type="component" value="Unassembled WGS sequence"/>
</dbReference>
<dbReference type="RefSeq" id="WP_133712429.1">
    <property type="nucleotide sequence ID" value="NZ_SOAG01000011.1"/>
</dbReference>
<dbReference type="InterPro" id="IPR001238">
    <property type="entry name" value="DNA-binding_RecF"/>
</dbReference>
<feature type="binding site" evidence="9">
    <location>
        <begin position="30"/>
        <end position="37"/>
    </location>
    <ligand>
        <name>ATP</name>
        <dbReference type="ChEBI" id="CHEBI:30616"/>
    </ligand>
</feature>
<dbReference type="SUPFAM" id="SSF52540">
    <property type="entry name" value="P-loop containing nucleoside triphosphate hydrolases"/>
    <property type="match status" value="1"/>
</dbReference>
<keyword evidence="6 9" id="KW-0547">Nucleotide-binding</keyword>
<evidence type="ECO:0000313" key="12">
    <source>
        <dbReference type="Proteomes" id="UP000295215"/>
    </source>
</evidence>
<dbReference type="GO" id="GO:0003697">
    <property type="term" value="F:single-stranded DNA binding"/>
    <property type="evidence" value="ECO:0007669"/>
    <property type="project" value="UniProtKB-UniRule"/>
</dbReference>
<evidence type="ECO:0000256" key="4">
    <source>
        <dbReference type="ARBA" id="ARBA00022490"/>
    </source>
</evidence>
<keyword evidence="12" id="KW-1185">Reference proteome</keyword>
<dbReference type="InterPro" id="IPR003395">
    <property type="entry name" value="RecF/RecN/SMC_N"/>
</dbReference>
<evidence type="ECO:0000256" key="7">
    <source>
        <dbReference type="ARBA" id="ARBA00022840"/>
    </source>
</evidence>
<dbReference type="GO" id="GO:0006260">
    <property type="term" value="P:DNA replication"/>
    <property type="evidence" value="ECO:0007669"/>
    <property type="project" value="UniProtKB-UniRule"/>
</dbReference>
<dbReference type="InterPro" id="IPR042174">
    <property type="entry name" value="RecF_2"/>
</dbReference>
<reference evidence="11 12" key="1">
    <citation type="submission" date="2019-03" db="EMBL/GenBank/DDBJ databases">
        <title>Genomic Encyclopedia of Archaeal and Bacterial Type Strains, Phase II (KMG-II): from individual species to whole genera.</title>
        <authorList>
            <person name="Goeker M."/>
        </authorList>
    </citation>
    <scope>NUCLEOTIDE SEQUENCE [LARGE SCALE GENOMIC DNA]</scope>
    <source>
        <strain evidence="11 12">DSM 28213</strain>
    </source>
</reference>
<dbReference type="InterPro" id="IPR027417">
    <property type="entry name" value="P-loop_NTPase"/>
</dbReference>
<evidence type="ECO:0000256" key="6">
    <source>
        <dbReference type="ARBA" id="ARBA00022741"/>
    </source>
</evidence>
<dbReference type="EMBL" id="SOAG01000011">
    <property type="protein sequence ID" value="TDS58830.1"/>
    <property type="molecule type" value="Genomic_DNA"/>
</dbReference>
<dbReference type="InterPro" id="IPR018078">
    <property type="entry name" value="DNA-binding_RecF_CS"/>
</dbReference>
<dbReference type="HAMAP" id="MF_00365">
    <property type="entry name" value="RecF"/>
    <property type="match status" value="1"/>
</dbReference>
<dbReference type="NCBIfam" id="TIGR00611">
    <property type="entry name" value="recf"/>
    <property type="match status" value="1"/>
</dbReference>
<evidence type="ECO:0000256" key="9">
    <source>
        <dbReference type="HAMAP-Rule" id="MF_00365"/>
    </source>
</evidence>
<comment type="function">
    <text evidence="9">The RecF protein is involved in DNA metabolism; it is required for DNA replication and normal SOS inducibility. RecF binds preferentially to single-stranded, linear DNA. It also seems to bind ATP.</text>
</comment>
<accession>A0A4R7F0U0</accession>
<evidence type="ECO:0000259" key="10">
    <source>
        <dbReference type="Pfam" id="PF02463"/>
    </source>
</evidence>
<keyword evidence="9" id="KW-0227">DNA damage</keyword>
<gene>
    <name evidence="9" type="primary">recF</name>
    <name evidence="11" type="ORF">C8P70_11112</name>
</gene>
<dbReference type="OrthoDB" id="9803889at2"/>
<comment type="caution">
    <text evidence="11">The sequence shown here is derived from an EMBL/GenBank/DDBJ whole genome shotgun (WGS) entry which is preliminary data.</text>
</comment>
<keyword evidence="9" id="KW-0742">SOS response</keyword>
<dbReference type="PANTHER" id="PTHR32182:SF0">
    <property type="entry name" value="DNA REPLICATION AND REPAIR PROTEIN RECF"/>
    <property type="match status" value="1"/>
</dbReference>
<dbReference type="GO" id="GO:0005524">
    <property type="term" value="F:ATP binding"/>
    <property type="evidence" value="ECO:0007669"/>
    <property type="project" value="UniProtKB-UniRule"/>
</dbReference>
<comment type="subcellular location">
    <subcellularLocation>
        <location evidence="1 9">Cytoplasm</location>
    </subcellularLocation>
</comment>
<dbReference type="GO" id="GO:0000731">
    <property type="term" value="P:DNA synthesis involved in DNA repair"/>
    <property type="evidence" value="ECO:0007669"/>
    <property type="project" value="TreeGrafter"/>
</dbReference>
<sequence length="365" mass="42607">MYLKSLNILNFKNIEDENFQFNQRINCFVGLNGVGKTNILDAIYYMAYGKSYFNPIALQNIKHGTDFFVIDAHFVKNDKDEHIVCSLKKGQKRILKRNGKNYDRFSDHFGLIPLVIISPSDTDLITEGSETRRKFLDSVISQMDSQYLQQLIQYQKLIAQRNALLKNYALSHFLDQDTLVVYNEQLEILAHPIYESRKQFIQDFLPIFNYYHQLITDNKDDVQLIYETQLNSKTMSTLLTENLNKDLALQYTSVGIHKDDLSFELKGYPIKKFGSQGQQKSFLIALKIAQFEFIKKQKGIAPILLFDDIFDKLDENRVRKILELVNLDTFGQLFISDTHAERTENLLNSIHQDFEIFKIQNPNNE</sequence>
<evidence type="ECO:0000256" key="3">
    <source>
        <dbReference type="ARBA" id="ARBA00020170"/>
    </source>
</evidence>
<evidence type="ECO:0000256" key="2">
    <source>
        <dbReference type="ARBA" id="ARBA00008016"/>
    </source>
</evidence>
<evidence type="ECO:0000256" key="5">
    <source>
        <dbReference type="ARBA" id="ARBA00022705"/>
    </source>
</evidence>
<comment type="similarity">
    <text evidence="2 9">Belongs to the RecF family.</text>
</comment>
<keyword evidence="7 9" id="KW-0067">ATP-binding</keyword>
<feature type="domain" description="RecF/RecN/SMC N-terminal" evidence="10">
    <location>
        <begin position="2"/>
        <end position="343"/>
    </location>
</feature>
<keyword evidence="9" id="KW-0234">DNA repair</keyword>
<protein>
    <recommendedName>
        <fullName evidence="3 9">DNA replication and repair protein RecF</fullName>
    </recommendedName>
</protein>
<dbReference type="GO" id="GO:0005737">
    <property type="term" value="C:cytoplasm"/>
    <property type="evidence" value="ECO:0007669"/>
    <property type="project" value="UniProtKB-SubCell"/>
</dbReference>
<keyword evidence="8 9" id="KW-0238">DNA-binding</keyword>
<dbReference type="Pfam" id="PF02463">
    <property type="entry name" value="SMC_N"/>
    <property type="match status" value="1"/>
</dbReference>
<dbReference type="Gene3D" id="3.40.50.300">
    <property type="entry name" value="P-loop containing nucleotide triphosphate hydrolases"/>
    <property type="match status" value="1"/>
</dbReference>
<keyword evidence="4 9" id="KW-0963">Cytoplasm</keyword>
<dbReference type="GO" id="GO:0009432">
    <property type="term" value="P:SOS response"/>
    <property type="evidence" value="ECO:0007669"/>
    <property type="project" value="UniProtKB-UniRule"/>
</dbReference>
<evidence type="ECO:0000256" key="1">
    <source>
        <dbReference type="ARBA" id="ARBA00004496"/>
    </source>
</evidence>
<dbReference type="Gene3D" id="1.20.1050.90">
    <property type="entry name" value="RecF/RecN/SMC, N-terminal domain"/>
    <property type="match status" value="1"/>
</dbReference>
<dbReference type="PROSITE" id="PS00617">
    <property type="entry name" value="RECF_1"/>
    <property type="match status" value="1"/>
</dbReference>
<name>A0A4R7F0U0_9FLAO</name>
<dbReference type="GO" id="GO:0006302">
    <property type="term" value="P:double-strand break repair"/>
    <property type="evidence" value="ECO:0007669"/>
    <property type="project" value="TreeGrafter"/>
</dbReference>
<keyword evidence="5 9" id="KW-0235">DNA replication</keyword>
<dbReference type="AlphaFoldDB" id="A0A4R7F0U0"/>